<dbReference type="InterPro" id="IPR048058">
    <property type="entry name" value="Rrp5_S1_rpt_hs11_sc8"/>
</dbReference>
<evidence type="ECO:0000256" key="4">
    <source>
        <dbReference type="ARBA" id="ARBA00022553"/>
    </source>
</evidence>
<feature type="domain" description="S1 motif" evidence="14">
    <location>
        <begin position="429"/>
        <end position="502"/>
    </location>
</feature>
<evidence type="ECO:0000256" key="12">
    <source>
        <dbReference type="ARBA" id="ARBA00080810"/>
    </source>
</evidence>
<feature type="region of interest" description="Disordered" evidence="13">
    <location>
        <begin position="60"/>
        <end position="105"/>
    </location>
</feature>
<feature type="domain" description="S1 motif" evidence="14">
    <location>
        <begin position="251"/>
        <end position="322"/>
    </location>
</feature>
<dbReference type="FunFam" id="2.40.50.140:FF:000200">
    <property type="entry name" value="Programmed cell death 11"/>
    <property type="match status" value="1"/>
</dbReference>
<evidence type="ECO:0000256" key="11">
    <source>
        <dbReference type="ARBA" id="ARBA00067510"/>
    </source>
</evidence>
<feature type="domain" description="S1 motif" evidence="14">
    <location>
        <begin position="147"/>
        <end position="235"/>
    </location>
</feature>
<dbReference type="FunFam" id="2.40.50.140:FF:000155">
    <property type="entry name" value="rRNA biogenesis protein RRP5"/>
    <property type="match status" value="1"/>
</dbReference>
<evidence type="ECO:0000256" key="3">
    <source>
        <dbReference type="ARBA" id="ARBA00022552"/>
    </source>
</evidence>
<keyword evidence="6" id="KW-0832">Ubl conjugation</keyword>
<dbReference type="CDD" id="cd05702">
    <property type="entry name" value="S1_Rrp5_repeat_hs11_sc8"/>
    <property type="match status" value="1"/>
</dbReference>
<dbReference type="CDD" id="cd05693">
    <property type="entry name" value="S1_Rrp5_repeat_hs1_sc1"/>
    <property type="match status" value="1"/>
</dbReference>
<keyword evidence="7" id="KW-0007">Acetylation</keyword>
<dbReference type="InterPro" id="IPR048059">
    <property type="entry name" value="Rrp5_S1_rpt_hs1_sc1"/>
</dbReference>
<dbReference type="CDD" id="cd04461">
    <property type="entry name" value="S1_Rrp5_repeat_hs8_sc7"/>
    <property type="match status" value="1"/>
</dbReference>
<evidence type="ECO:0000256" key="7">
    <source>
        <dbReference type="ARBA" id="ARBA00022990"/>
    </source>
</evidence>
<dbReference type="PANTHER" id="PTHR23270">
    <property type="entry name" value="PROGRAMMED CELL DEATH PROTEIN 11 PRE-RRNA PROCESSING PROTEIN RRP5"/>
    <property type="match status" value="1"/>
</dbReference>
<dbReference type="GO" id="GO:0003723">
    <property type="term" value="F:RNA binding"/>
    <property type="evidence" value="ECO:0007669"/>
    <property type="project" value="TreeGrafter"/>
</dbReference>
<reference evidence="15" key="1">
    <citation type="submission" date="2022-03" db="EMBL/GenBank/DDBJ databases">
        <authorList>
            <person name="Alioto T."/>
            <person name="Alioto T."/>
            <person name="Gomez Garrido J."/>
        </authorList>
    </citation>
    <scope>NUCLEOTIDE SEQUENCE</scope>
</reference>
<feature type="region of interest" description="Disordered" evidence="13">
    <location>
        <begin position="1546"/>
        <end position="1597"/>
    </location>
</feature>
<sequence length="1866" mass="208229">MAAAMETRLRGAFELGCFETGKVTGGRLDSASGLCACWATRGYETRIITASPTYTSREKYTEAMEESFPRGGTQSKSTQPKIKKRPQENDNLFSTHHEEDDNEPIKKKKKTILVREEPKFIRQEKRKTPVSKEQPVDILRFKNLNVGMLFLGCVKEVKDFEMAISLPYGMTGYVHATHICEAYSKILSEQAEKDVPLEALAPLPDLYCPGMLVRCAVSSLESTSRGFQSIKLSINPHDVNKLLADASLRPGMLLSGCVSSIEDHGYIVDLGVAGTKAFLPRQKAQVYLKQTNKSTSLKVGQYLNCVIEEVKNDGRIVRLSITQPDVAAAVATEQQKWSLNNLLPGLIVKATIKKVSNDKITLSFLSSFTSTVDFLHFEPKKSSEYSVNQEVKACILWVDPSSKNIRLTLRQSLIQPGTLLRQLSSSLTGSVLENCTVKALFKSVGALLELGGDTMGFAFKHHLLSKEEEEAKGLGKFKQGTSHTVRVLEFSPMDETIFVSLKPGIIGGLYLTHNEIKAGQLLEGDVVNIEPVGMEVRITSYISGLVPRLHLADVQLHQPELKYKKGLKIKCRVLTIVPSAKKLILTRKRTLINSKLPIIASYQDAQPGLVTHGVIAAIKNYGCIIKFYNEVQGLALRRELSSEHIQNLEEVFYKGQVVKVRVVSCDIEKERMQVSFKIIEEEEEDDEQNSEKRLQNRNAASIEIGKIVDIKIVQKTEKGLKVVTLPEKKPAFLPKMHLSDIIGNCELFWHCLEEGDQLHGAMYLSKVKGEIILTRKSALISSLVDGECVKDISELQIGMILTGFVNTIMSYGVFVAFPYGLVGLAPRAALCDQFVTEIGDHFAEGQTVTAKVTEINEAKKRFLLTLKMSDCAPDDCSAVSIARLSQCFQEHKLLRDLINSRDSEDDGHITTLVPGRKLSLVVGDVQEDGSFLFSVDQIPGAKQVSAAQCNLGDQNIVSGQKVKAVVLHVDAVKSHVHVSLDKLLMAKKKEKLKENSTFFAVVQHIAEEFAVVSLDGTGHLAAVPLSSHVNDTFRPSSPKLQLGQTVSLTLKTACVEEHGLLFAIQNVSTKNHRKSEQKAKNTAVKMAASWEIGEVVSGTVKTVKPTSVIVSIYDNLVGFIHVSQIAEDVTVGSYPTATLKPNQSISCRIIGGRDIKSHRFLPITHPNLKLSFPELSILPSVMDKDYKVPPPKDMNTYIPGQTITCFVVKYDEENNVLDVEVTEDIRGRIEHLLVCQSLKVLKRPDKHFRPGQALSATIIKGISSVRLLHLSLTGTLEFKEGEVVFGSVQNAVPESGLIVSLPFGKTGKVDLTQISDCFADVSLENFTPGKIVRCYILSTSPAIRLSLRQSRLNPKGNINVKDPEITSVESLEDGQLVNGFVEKINEKGIFFRLSSSVVGHIQFKNVTSYYVENHTIYKKYIPEGKLLTVKVLSKDTKENHVQLSLLPVDTGKPYVIPESAGLKQKKGKKRKQTASEGDTKVDTKKKKSNQEKTEDEDSGVEVLSQESKTKEKPKKKGDTKPTITRLQVPASFSWDVSVETLKTSLVDAQESSSDSEDEEEQRLKTKKTKKEKDAEKKEAEKELSKIEATLLDPNRQPQSADDFDRLVISSPNSSILWLQYMAFHLHATEIEKARAVAERALKTISFREEQEKLNVWVALLNLENMYGAEDTLLKAFERAVQYNEPLKVFLQLADIYIKSEKFKEAENLFNTMLKRFRQENTVWLKYATFLLKQGQGEATHRLLQRALKCLPEKEHIDVISKFAQLEFHLGDAERGKALFESTLSNYPKRTDLWSVYIDLMMKHGLQKEVRAIFERVINLSLAAKRIKFFFKRYLEYEKKHGTAESVQAVKEKALKYVESKSSLTNT</sequence>
<dbReference type="FunFam" id="2.40.50.140:FF:000103">
    <property type="entry name" value="protein RRP5 homolog"/>
    <property type="match status" value="2"/>
</dbReference>
<evidence type="ECO:0000256" key="5">
    <source>
        <dbReference type="ARBA" id="ARBA00022737"/>
    </source>
</evidence>
<evidence type="ECO:0000256" key="1">
    <source>
        <dbReference type="ARBA" id="ARBA00004604"/>
    </source>
</evidence>
<dbReference type="PANTHER" id="PTHR23270:SF10">
    <property type="entry name" value="PROTEIN RRP5 HOMOLOG"/>
    <property type="match status" value="1"/>
</dbReference>
<feature type="compositionally biased region" description="Basic and acidic residues" evidence="13">
    <location>
        <begin position="1477"/>
        <end position="1492"/>
    </location>
</feature>
<gene>
    <name evidence="15" type="ORF">PECUL_23A030291</name>
</gene>
<dbReference type="Pfam" id="PF05843">
    <property type="entry name" value="Suf"/>
    <property type="match status" value="1"/>
</dbReference>
<dbReference type="GO" id="GO:0032040">
    <property type="term" value="C:small-subunit processome"/>
    <property type="evidence" value="ECO:0007669"/>
    <property type="project" value="TreeGrafter"/>
</dbReference>
<dbReference type="InterPro" id="IPR003107">
    <property type="entry name" value="HAT"/>
</dbReference>
<evidence type="ECO:0000259" key="14">
    <source>
        <dbReference type="PROSITE" id="PS50126"/>
    </source>
</evidence>
<comment type="subcellular location">
    <subcellularLocation>
        <location evidence="1">Nucleus</location>
        <location evidence="1">Nucleolus</location>
    </subcellularLocation>
</comment>
<dbReference type="CDD" id="cd05695">
    <property type="entry name" value="S1_Rrp5_repeat_hs3"/>
    <property type="match status" value="1"/>
</dbReference>
<organism evidence="15 16">
    <name type="scientific">Pelobates cultripes</name>
    <name type="common">Western spadefoot toad</name>
    <dbReference type="NCBI Taxonomy" id="61616"/>
    <lineage>
        <taxon>Eukaryota</taxon>
        <taxon>Metazoa</taxon>
        <taxon>Chordata</taxon>
        <taxon>Craniata</taxon>
        <taxon>Vertebrata</taxon>
        <taxon>Euteleostomi</taxon>
        <taxon>Amphibia</taxon>
        <taxon>Batrachia</taxon>
        <taxon>Anura</taxon>
        <taxon>Pelobatoidea</taxon>
        <taxon>Pelobatidae</taxon>
        <taxon>Pelobates</taxon>
    </lineage>
</organism>
<feature type="domain" description="S1 motif" evidence="14">
    <location>
        <begin position="345"/>
        <end position="410"/>
    </location>
</feature>
<evidence type="ECO:0000313" key="16">
    <source>
        <dbReference type="Proteomes" id="UP001295444"/>
    </source>
</evidence>
<dbReference type="Gene3D" id="1.25.40.10">
    <property type="entry name" value="Tetratricopeptide repeat domain"/>
    <property type="match status" value="1"/>
</dbReference>
<keyword evidence="5" id="KW-0677">Repeat</keyword>
<dbReference type="SUPFAM" id="SSF50249">
    <property type="entry name" value="Nucleic acid-binding proteins"/>
    <property type="match status" value="9"/>
</dbReference>
<feature type="compositionally biased region" description="Basic and acidic residues" evidence="13">
    <location>
        <begin position="95"/>
        <end position="105"/>
    </location>
</feature>
<dbReference type="SUPFAM" id="SSF48452">
    <property type="entry name" value="TPR-like"/>
    <property type="match status" value="1"/>
</dbReference>
<keyword evidence="2" id="KW-1017">Isopeptide bond</keyword>
<dbReference type="Pfam" id="PF00575">
    <property type="entry name" value="S1"/>
    <property type="match status" value="4"/>
</dbReference>
<evidence type="ECO:0000256" key="2">
    <source>
        <dbReference type="ARBA" id="ARBA00022499"/>
    </source>
</evidence>
<dbReference type="InterPro" id="IPR011990">
    <property type="entry name" value="TPR-like_helical_dom_sf"/>
</dbReference>
<dbReference type="InterPro" id="IPR045209">
    <property type="entry name" value="Rrp5"/>
</dbReference>
<feature type="region of interest" description="Disordered" evidence="13">
    <location>
        <begin position="1457"/>
        <end position="1523"/>
    </location>
</feature>
<keyword evidence="4" id="KW-0597">Phosphoprotein</keyword>
<comment type="subunit">
    <text evidence="10">Interacts with NF-kappa-B p50/NFKB1 and NF-kappa-B p65/RELA.</text>
</comment>
<accession>A0AAD1TAE1</accession>
<dbReference type="InterPro" id="IPR012340">
    <property type="entry name" value="NA-bd_OB-fold"/>
</dbReference>
<dbReference type="Proteomes" id="UP001295444">
    <property type="component" value="Chromosome 11"/>
</dbReference>
<dbReference type="Pfam" id="PF23459">
    <property type="entry name" value="S1_RRP5"/>
    <property type="match status" value="5"/>
</dbReference>
<dbReference type="FunFam" id="1.25.40.10:FF:000065">
    <property type="entry name" value="Programmed cell death 11"/>
    <property type="match status" value="1"/>
</dbReference>
<evidence type="ECO:0000256" key="9">
    <source>
        <dbReference type="ARBA" id="ARBA00059726"/>
    </source>
</evidence>
<dbReference type="EMBL" id="OW240922">
    <property type="protein sequence ID" value="CAH2322457.1"/>
    <property type="molecule type" value="Genomic_DNA"/>
</dbReference>
<evidence type="ECO:0000256" key="6">
    <source>
        <dbReference type="ARBA" id="ARBA00022843"/>
    </source>
</evidence>
<keyword evidence="16" id="KW-1185">Reference proteome</keyword>
<feature type="domain" description="S1 motif" evidence="14">
    <location>
        <begin position="519"/>
        <end position="588"/>
    </location>
</feature>
<feature type="domain" description="S1 motif" evidence="14">
    <location>
        <begin position="1374"/>
        <end position="1446"/>
    </location>
</feature>
<dbReference type="CDD" id="cd05694">
    <property type="entry name" value="S1_Rrp5_repeat_hs2_sc2"/>
    <property type="match status" value="1"/>
</dbReference>
<dbReference type="Gene3D" id="2.40.50.140">
    <property type="entry name" value="Nucleic acid-binding proteins"/>
    <property type="match status" value="8"/>
</dbReference>
<dbReference type="FunFam" id="2.40.50.140:FF:000175">
    <property type="entry name" value="Programmed cell death 11"/>
    <property type="match status" value="1"/>
</dbReference>
<feature type="domain" description="S1 motif" evidence="14">
    <location>
        <begin position="608"/>
        <end position="677"/>
    </location>
</feature>
<feature type="domain" description="S1 motif" evidence="14">
    <location>
        <begin position="1281"/>
        <end position="1350"/>
    </location>
</feature>
<dbReference type="InterPro" id="IPR057302">
    <property type="entry name" value="Rrp5_S1"/>
</dbReference>
<dbReference type="FunFam" id="2.40.50.140:FF:000340">
    <property type="entry name" value="Unplaced genomic scaffold supercont1.162, whole genome shotgun sequence"/>
    <property type="match status" value="1"/>
</dbReference>
<feature type="compositionally biased region" description="Basic and acidic residues" evidence="13">
    <location>
        <begin position="1570"/>
        <end position="1585"/>
    </location>
</feature>
<evidence type="ECO:0000256" key="13">
    <source>
        <dbReference type="SAM" id="MobiDB-lite"/>
    </source>
</evidence>
<name>A0AAD1TAE1_PELCU</name>
<keyword evidence="8" id="KW-0539">Nucleus</keyword>
<dbReference type="FunFam" id="2.40.50.140:FF:000148">
    <property type="entry name" value="protein RRP5 homolog isoform X1"/>
    <property type="match status" value="1"/>
</dbReference>
<feature type="domain" description="S1 motif" evidence="14">
    <location>
        <begin position="1093"/>
        <end position="1164"/>
    </location>
</feature>
<evidence type="ECO:0000313" key="15">
    <source>
        <dbReference type="EMBL" id="CAH2322457.1"/>
    </source>
</evidence>
<protein>
    <recommendedName>
        <fullName evidence="11">Protein RRP5 homolog</fullName>
    </recommendedName>
    <alternativeName>
        <fullName evidence="12">Programmed cell death protein 11</fullName>
    </alternativeName>
</protein>
<feature type="domain" description="S1 motif" evidence="14">
    <location>
        <begin position="798"/>
        <end position="867"/>
    </location>
</feature>
<dbReference type="InterPro" id="IPR008847">
    <property type="entry name" value="Suf"/>
</dbReference>
<keyword evidence="3" id="KW-0698">rRNA processing</keyword>
<dbReference type="SMART" id="SM00316">
    <property type="entry name" value="S1"/>
    <property type="match status" value="12"/>
</dbReference>
<dbReference type="GO" id="GO:0006364">
    <property type="term" value="P:rRNA processing"/>
    <property type="evidence" value="ECO:0007669"/>
    <property type="project" value="UniProtKB-KW"/>
</dbReference>
<dbReference type="PROSITE" id="PS50126">
    <property type="entry name" value="S1"/>
    <property type="match status" value="10"/>
</dbReference>
<comment type="function">
    <text evidence="9">Essential for the generation of mature 18S rRNA, specifically necessary for cleavages at sites A0, 1 and 2 of the 47S precursor. Directly interacts with U3 snoRNA.</text>
</comment>
<evidence type="ECO:0000256" key="10">
    <source>
        <dbReference type="ARBA" id="ARBA00062488"/>
    </source>
</evidence>
<feature type="compositionally biased region" description="Basic residues" evidence="13">
    <location>
        <begin position="1463"/>
        <end position="1472"/>
    </location>
</feature>
<dbReference type="InterPro" id="IPR003029">
    <property type="entry name" value="S1_domain"/>
</dbReference>
<dbReference type="CDD" id="cd05697">
    <property type="entry name" value="S1_Rrp5_repeat_hs5"/>
    <property type="match status" value="1"/>
</dbReference>
<dbReference type="SMART" id="SM00386">
    <property type="entry name" value="HAT"/>
    <property type="match status" value="5"/>
</dbReference>
<evidence type="ECO:0000256" key="8">
    <source>
        <dbReference type="ARBA" id="ARBA00023242"/>
    </source>
</evidence>
<proteinExistence type="predicted"/>